<dbReference type="InterPro" id="IPR024078">
    <property type="entry name" value="LmbE-like_dom_sf"/>
</dbReference>
<organism evidence="1 2">
    <name type="scientific">Candidatus Nitrosocosmicus franklandianus</name>
    <dbReference type="NCBI Taxonomy" id="1798806"/>
    <lineage>
        <taxon>Archaea</taxon>
        <taxon>Nitrososphaerota</taxon>
        <taxon>Nitrososphaeria</taxon>
        <taxon>Nitrososphaerales</taxon>
        <taxon>Nitrososphaeraceae</taxon>
        <taxon>Candidatus Nitrosocosmicus</taxon>
    </lineage>
</organism>
<accession>A0A484I971</accession>
<proteinExistence type="predicted"/>
<dbReference type="GeneID" id="39419784"/>
<evidence type="ECO:0008006" key="3">
    <source>
        <dbReference type="Google" id="ProtNLM"/>
    </source>
</evidence>
<dbReference type="Proteomes" id="UP000294299">
    <property type="component" value="Chromosome NFRAN"/>
</dbReference>
<sequence length="235" mass="26615">MNILAIGAHPDDIELGCGGTLLNASRSGVNVYMYVVTRGSSAGSVVKRSNEIINSAKYIGAKKLWIDDYEDSAVYLTKELINSIEFFIRKTQADVVFTHPLKDNHHDHRAVAQATMEAGRFTPTIIAYENPSTRNFLPVLFNDISNVVDEKIKVIELYGSQKSKLFLSSNSVRGLAEYRAFQTRLDPKIICTEAFEVMKMTINNDFTFLKTRINKENSRPSRRIIEYDISTEKHQ</sequence>
<gene>
    <name evidence="1" type="ORF">NFRAN_0211</name>
</gene>
<dbReference type="PANTHER" id="PTHR12993:SF30">
    <property type="entry name" value="N-ACETYL-ALPHA-D-GLUCOSAMINYL L-MALATE DEACETYLASE 1"/>
    <property type="match status" value="1"/>
</dbReference>
<protein>
    <recommendedName>
        <fullName evidence="3">PIG-L family deacetylase</fullName>
    </recommendedName>
</protein>
<dbReference type="AlphaFoldDB" id="A0A484I971"/>
<keyword evidence="2" id="KW-1185">Reference proteome</keyword>
<dbReference type="Gene3D" id="3.40.50.10320">
    <property type="entry name" value="LmbE-like"/>
    <property type="match status" value="1"/>
</dbReference>
<evidence type="ECO:0000313" key="2">
    <source>
        <dbReference type="Proteomes" id="UP000294299"/>
    </source>
</evidence>
<dbReference type="GO" id="GO:0016811">
    <property type="term" value="F:hydrolase activity, acting on carbon-nitrogen (but not peptide) bonds, in linear amides"/>
    <property type="evidence" value="ECO:0007669"/>
    <property type="project" value="TreeGrafter"/>
</dbReference>
<evidence type="ECO:0000313" key="1">
    <source>
        <dbReference type="EMBL" id="VFJ12532.1"/>
    </source>
</evidence>
<dbReference type="OrthoDB" id="70547at2157"/>
<name>A0A484I971_9ARCH</name>
<dbReference type="InterPro" id="IPR003737">
    <property type="entry name" value="GlcNAc_PI_deacetylase-related"/>
</dbReference>
<dbReference type="EMBL" id="LR216287">
    <property type="protein sequence ID" value="VFJ12532.1"/>
    <property type="molecule type" value="Genomic_DNA"/>
</dbReference>
<dbReference type="Pfam" id="PF02585">
    <property type="entry name" value="PIG-L"/>
    <property type="match status" value="1"/>
</dbReference>
<dbReference type="PANTHER" id="PTHR12993">
    <property type="entry name" value="N-ACETYLGLUCOSAMINYL-PHOSPHATIDYLINOSITOL DE-N-ACETYLASE-RELATED"/>
    <property type="match status" value="1"/>
</dbReference>
<dbReference type="KEGG" id="nfn:NFRAN_0211"/>
<dbReference type="SUPFAM" id="SSF102588">
    <property type="entry name" value="LmbE-like"/>
    <property type="match status" value="1"/>
</dbReference>
<reference evidence="1 2" key="1">
    <citation type="submission" date="2019-02" db="EMBL/GenBank/DDBJ databases">
        <authorList>
            <person name="Lehtovirta-Morley E L."/>
        </authorList>
    </citation>
    <scope>NUCLEOTIDE SEQUENCE [LARGE SCALE GENOMIC DNA]</scope>
    <source>
        <strain evidence="1">NFRAN1</strain>
    </source>
</reference>
<dbReference type="RefSeq" id="WP_134482647.1">
    <property type="nucleotide sequence ID" value="NZ_LR216287.1"/>
</dbReference>